<reference evidence="4" key="1">
    <citation type="journal article" date="2020" name="PLoS Negl. Trop. Dis.">
        <title>High-quality nuclear genome for Sarcoptes scabiei-A critical resource for a neglected parasite.</title>
        <authorList>
            <person name="Korhonen P.K."/>
            <person name="Gasser R.B."/>
            <person name="Ma G."/>
            <person name="Wang T."/>
            <person name="Stroehlein A.J."/>
            <person name="Young N.D."/>
            <person name="Ang C.S."/>
            <person name="Fernando D.D."/>
            <person name="Lu H.C."/>
            <person name="Taylor S."/>
            <person name="Reynolds S.L."/>
            <person name="Mofiz E."/>
            <person name="Najaraj S.H."/>
            <person name="Gowda H."/>
            <person name="Madugundu A."/>
            <person name="Renuse S."/>
            <person name="Holt D."/>
            <person name="Pandey A."/>
            <person name="Papenfuss A.T."/>
            <person name="Fischer K."/>
        </authorList>
    </citation>
    <scope>NUCLEOTIDE SEQUENCE [LARGE SCALE GENOMIC DNA]</scope>
</reference>
<evidence type="ECO:0000313" key="3">
    <source>
        <dbReference type="EnsemblMetazoa" id="KAF7488411.1"/>
    </source>
</evidence>
<dbReference type="OrthoDB" id="6022258at2759"/>
<accession>A0A834R1S9</accession>
<feature type="signal peptide" evidence="1">
    <location>
        <begin position="1"/>
        <end position="22"/>
    </location>
</feature>
<dbReference type="EnsemblMetazoa" id="SSS_5800s_mrna">
    <property type="protein sequence ID" value="KAF7488411.1"/>
    <property type="gene ID" value="SSS_5800"/>
</dbReference>
<evidence type="ECO:0000313" key="4">
    <source>
        <dbReference type="Proteomes" id="UP000070412"/>
    </source>
</evidence>
<keyword evidence="1" id="KW-0732">Signal</keyword>
<dbReference type="EMBL" id="WVUK01000066">
    <property type="protein sequence ID" value="KAF7488411.1"/>
    <property type="molecule type" value="Genomic_DNA"/>
</dbReference>
<feature type="chain" id="PRO_5038259151" evidence="1">
    <location>
        <begin position="23"/>
        <end position="2019"/>
    </location>
</feature>
<organism evidence="2">
    <name type="scientific">Sarcoptes scabiei</name>
    <name type="common">Itch mite</name>
    <name type="synonym">Acarus scabiei</name>
    <dbReference type="NCBI Taxonomy" id="52283"/>
    <lineage>
        <taxon>Eukaryota</taxon>
        <taxon>Metazoa</taxon>
        <taxon>Ecdysozoa</taxon>
        <taxon>Arthropoda</taxon>
        <taxon>Chelicerata</taxon>
        <taxon>Arachnida</taxon>
        <taxon>Acari</taxon>
        <taxon>Acariformes</taxon>
        <taxon>Sarcoptiformes</taxon>
        <taxon>Astigmata</taxon>
        <taxon>Psoroptidia</taxon>
        <taxon>Sarcoptoidea</taxon>
        <taxon>Sarcoptidae</taxon>
        <taxon>Sarcoptinae</taxon>
        <taxon>Sarcoptes</taxon>
    </lineage>
</organism>
<gene>
    <name evidence="2" type="ORF">SSS_5800</name>
</gene>
<name>A0A834R1S9_SARSC</name>
<proteinExistence type="predicted"/>
<reference evidence="3" key="3">
    <citation type="submission" date="2022-06" db="UniProtKB">
        <authorList>
            <consortium name="EnsemblMetazoa"/>
        </authorList>
    </citation>
    <scope>IDENTIFICATION</scope>
</reference>
<evidence type="ECO:0000313" key="2">
    <source>
        <dbReference type="EMBL" id="KAF7488411.1"/>
    </source>
</evidence>
<sequence length="2019" mass="236419">MFPFQTILFSMIVSVMICIIDGQNFFTENQMKTILDRHRQNLAREGMKMFENQFDLGSNQDHLISSFRNQAKLFNQMINYQGLYENLSIQNLSFRLLNVCDKRIDPIIGIDYKRHRNRHHLVCFSSNAFVVQKFWINPLDQTLEYDRNENNTIKMINGNLKQIRFYRDYEADELFIASLLNIGAIQQIYLFQIFDDSRIIDKGLLHTFHLHEQVIAIDVLQYDNGKNRIVVLIDSGWKSLKNFHLETDKSLILIVAQQAYRLRTMRIQSQGFIIASNKTHWIVYRFQEKHQAEQVNLFQMNHVIQDIQLFQNGHRYYVGIATHREQYIYQWRDGKKGFRGVARIRSNMVYKMNALTISYSREDNFFYFDQFDSDILTIYGYDITNGIFVLLRTFSKSKDLNISSSLLFDPIYSRSFFEKNFVYELKLSHRGQLYLAIFETTISYDTNDSNGRPNRMILNKLQRYNKQIYQEKINRITKNIYRLDQKETISKLAVNLTFNFNVTFRSNVYVNRYAIDENRRAADEIEINRRNYALRELSVSLRMLDEKIGFITDRMNRIDNAIRFDVVYRNQNIEIDGHKNFLNKIFLKKIHSKQAIIDVYRNNRINDLLHNLYRIDQDRPIVGRKYFQSSIDIDGFLLLNKINEKNPEDFLYTDLNQDVYSNLWYRVPLKINHLRVPDNISSNITISSSILINGPDSNETITIRNKFVCESLAAHNLYVKRVDDLIIDDLPRMILTHRRERQTIKVPTQIDRLVIRNNLFASNLNDFNLTQLFDQIMFVNEEIHFTMPVHFGNDIRMNVMEIGQSINGIRIPEDLMDRDSIQVENTGDIVTLSRDEMINNDLRLNQLKIEGDLIVDGLIDNINFTHLDERYINSFQNHYTNLTFLKAVNVSRIIINGTINGLLLDQIYPNVYLKQDRVLYIPSEKIIQKMRCNNIVANQINGYDLNEFFRIETSENFHSKIRFDGSVSFRRIKLQGKIATIDVDDFLSQAITLNSYQEMIGGQNFIDGIEILNDFLITGKINYLNPHEWLLYSRPQNISASIRFKEIDCKMFIKDGDLDSNEINGDNFTDLIDSLIYLDRPETLNAILSCKNCSARNIITTYINLKNFTDFLQNYLSKSKPQTVIGAKQFFSRQYFEDIQTKNGFAGLNLKDLKYQAITREGYNIIRNPIIINGDLKLISGRLNFNLINGIEWNGLLTQLVHRNHNGTIEIQGDIRYQSGLDFLTDIDTTKLNNYIAEEALMTTNHNHTIYGKAIFNRKLITSNDIVLVGYLNSINLTQLDLNVLKTNERGELIVGVGSRLNFIGPFRAKDVTVIGRVDDISLDRDALLWNQGEQNVHKLILKGSQIFNGSLNIIGKINQFDREYLKNIILANSTGEQTINFQKTFSTIYCPEISHKNGFIHFNIINSIDLNEFNSTVIYSNVDRIVNGKGFKFLNNVTINNPRFQIFGLINGIPLADIVRLDRIKQTITGEKIFDSIVFNDDIEVHGLWNGIDVPKLSQSAFQVYGNQHIKTPIKFIAPVFVLSNSTVLMFNQYRPEDLISLYGNRTLKGKVNFHTLLGKNLFVLNQLVDGINLTTIEENALLVDDPNGREQILSGTLQVEQAQFNQNVTLTSNLNNLDLSEIVKNIANKFNPNLNPQNLSQQLWRIENFLAFRKQQFLYSNFEIAYFQQSNNIIVDEEKFFDLDFHQRYKFPNYFDPKSIKNRLKNIWQTLNVENQFYISEIWNANESTTSSSIDDQSFRFRLIRFDVIAQQSRIVLDKILTPGIRTFLFELNGSLFIIYYSKINLDAFENDPMRFSKQSISVHQLNWDGYRSNLIEQWRTNLSHSSVQNIGHFKDSSQFHYILFNIRIDDEDDDEMNDGICSDSYDDDVNKVIIYQCYRLENNYHFKLIQTIRVSGVIHHLSLFTFGLSDFLHPYLMIQTTRNLLVWQHQGLFGFKKHWSIRLQNQRSFRERSINQQIDRQSLIIFLDQSKRLSVRISNTDCLIDGSKWIFYEAIYNQWLSNDEMERIVLILNDVV</sequence>
<dbReference type="Proteomes" id="UP000070412">
    <property type="component" value="Unassembled WGS sequence"/>
</dbReference>
<keyword evidence="4" id="KW-1185">Reference proteome</keyword>
<reference evidence="2" key="2">
    <citation type="submission" date="2020-01" db="EMBL/GenBank/DDBJ databases">
        <authorList>
            <person name="Korhonen P.K.K."/>
            <person name="Guangxu M.G."/>
            <person name="Wang T.W."/>
            <person name="Stroehlein A.J.S."/>
            <person name="Young N.D."/>
            <person name="Ang C.-S.A."/>
            <person name="Fernando D.W.F."/>
            <person name="Lu H.L."/>
            <person name="Taylor S.T."/>
            <person name="Ehtesham M.E.M."/>
            <person name="Najaraj S.H.N."/>
            <person name="Harsha G.H.G."/>
            <person name="Madugundu A.M."/>
            <person name="Renuse S.R."/>
            <person name="Holt D.H."/>
            <person name="Pandey A.P."/>
            <person name="Papenfuss A.P."/>
            <person name="Gasser R.B.G."/>
            <person name="Fischer K.F."/>
        </authorList>
    </citation>
    <scope>NUCLEOTIDE SEQUENCE</scope>
    <source>
        <strain evidence="2">SSS_KF_BRIS2020</strain>
    </source>
</reference>
<evidence type="ECO:0000256" key="1">
    <source>
        <dbReference type="SAM" id="SignalP"/>
    </source>
</evidence>
<protein>
    <submittedName>
        <fullName evidence="2 3">Uncharacterized protein</fullName>
    </submittedName>
</protein>